<evidence type="ECO:0000256" key="5">
    <source>
        <dbReference type="ARBA" id="ARBA00023002"/>
    </source>
</evidence>
<dbReference type="GO" id="GO:0003884">
    <property type="term" value="F:D-amino-acid oxidase activity"/>
    <property type="evidence" value="ECO:0007669"/>
    <property type="project" value="InterPro"/>
</dbReference>
<feature type="binding site" evidence="6">
    <location>
        <position position="207"/>
    </location>
    <ligand>
        <name>FAD</name>
        <dbReference type="ChEBI" id="CHEBI:57692"/>
    </ligand>
</feature>
<dbReference type="EMBL" id="ML978127">
    <property type="protein sequence ID" value="KAF2097810.1"/>
    <property type="molecule type" value="Genomic_DNA"/>
</dbReference>
<comment type="similarity">
    <text evidence="2">Belongs to the DAMOX/DASOX family.</text>
</comment>
<dbReference type="OrthoDB" id="2015447at2759"/>
<evidence type="ECO:0000256" key="4">
    <source>
        <dbReference type="ARBA" id="ARBA00022827"/>
    </source>
</evidence>
<dbReference type="Pfam" id="PF01266">
    <property type="entry name" value="DAO"/>
    <property type="match status" value="1"/>
</dbReference>
<evidence type="ECO:0000256" key="1">
    <source>
        <dbReference type="ARBA" id="ARBA00001974"/>
    </source>
</evidence>
<keyword evidence="4 6" id="KW-0274">FAD</keyword>
<evidence type="ECO:0000256" key="2">
    <source>
        <dbReference type="ARBA" id="ARBA00006730"/>
    </source>
</evidence>
<evidence type="ECO:0000259" key="7">
    <source>
        <dbReference type="Pfam" id="PF01266"/>
    </source>
</evidence>
<dbReference type="Gene3D" id="3.30.9.10">
    <property type="entry name" value="D-Amino Acid Oxidase, subunit A, domain 2"/>
    <property type="match status" value="1"/>
</dbReference>
<dbReference type="GO" id="GO:0005737">
    <property type="term" value="C:cytoplasm"/>
    <property type="evidence" value="ECO:0007669"/>
    <property type="project" value="TreeGrafter"/>
</dbReference>
<dbReference type="GO" id="GO:0071949">
    <property type="term" value="F:FAD binding"/>
    <property type="evidence" value="ECO:0007669"/>
    <property type="project" value="InterPro"/>
</dbReference>
<gene>
    <name evidence="8" type="ORF">NA57DRAFT_40169</name>
</gene>
<dbReference type="PANTHER" id="PTHR11530">
    <property type="entry name" value="D-AMINO ACID OXIDASE"/>
    <property type="match status" value="1"/>
</dbReference>
<sequence length="413" mass="45288">MAPVLTFWKDLNTDPAPLKQQPVIPRHILVIGGGVSGLVTAWCLLDKGYKVTILAREWANTTKNGRLTAQIAGALWEYPPAVCGSHTNETSLAYSKSWAMIAYHIWYAIANTAGLNSGVRVMPARFFFPYAIEEDRRQYLKMKGIEASGVQDFVHDSKLADSLEIDPDYGVKDAYQHQSIIIDTDQAMEWLTVLVKAKGASFALASVDQDLLLLEDALRLHFFADAIVNCSGLGSKVLANDTTCYPLRGALLRLVNDGKDFPKINSALAISADAAQKDNGIIFLVPRNENILILGGIAQAGEEKLDLTLDSPAIQEMRKRCEEFMPCLKNAKLDPDYPLAQGLRPARKDNIRVERELRARANGKPSRVVHNYGHGGSGWSLSFGCAAEVVELIEEALAEIPPSAMATLQKAKL</sequence>
<organism evidence="8 9">
    <name type="scientific">Rhizodiscina lignyota</name>
    <dbReference type="NCBI Taxonomy" id="1504668"/>
    <lineage>
        <taxon>Eukaryota</taxon>
        <taxon>Fungi</taxon>
        <taxon>Dikarya</taxon>
        <taxon>Ascomycota</taxon>
        <taxon>Pezizomycotina</taxon>
        <taxon>Dothideomycetes</taxon>
        <taxon>Pleosporomycetidae</taxon>
        <taxon>Aulographales</taxon>
        <taxon>Rhizodiscinaceae</taxon>
        <taxon>Rhizodiscina</taxon>
    </lineage>
</organism>
<feature type="binding site" evidence="6">
    <location>
        <position position="344"/>
    </location>
    <ligand>
        <name>D-dopa</name>
        <dbReference type="ChEBI" id="CHEBI:149689"/>
    </ligand>
</feature>
<dbReference type="PIRSF" id="PIRSF000189">
    <property type="entry name" value="D-aa_oxidase"/>
    <property type="match status" value="1"/>
</dbReference>
<dbReference type="GO" id="GO:0019478">
    <property type="term" value="P:D-amino acid catabolic process"/>
    <property type="evidence" value="ECO:0007669"/>
    <property type="project" value="TreeGrafter"/>
</dbReference>
<evidence type="ECO:0000256" key="3">
    <source>
        <dbReference type="ARBA" id="ARBA00022630"/>
    </source>
</evidence>
<feature type="domain" description="FAD dependent oxidoreductase" evidence="7">
    <location>
        <begin position="28"/>
        <end position="392"/>
    </location>
</feature>
<dbReference type="AlphaFoldDB" id="A0A9P4M5G6"/>
<keyword evidence="9" id="KW-1185">Reference proteome</keyword>
<dbReference type="PANTHER" id="PTHR11530:SF25">
    <property type="entry name" value="FAD DEPENDENT OXIDOREDUCTASE DOMAIN-CONTAINING PROTEIN"/>
    <property type="match status" value="1"/>
</dbReference>
<comment type="caution">
    <text evidence="8">The sequence shown here is derived from an EMBL/GenBank/DDBJ whole genome shotgun (WGS) entry which is preliminary data.</text>
</comment>
<dbReference type="SUPFAM" id="SSF54373">
    <property type="entry name" value="FAD-linked reductases, C-terminal domain"/>
    <property type="match status" value="1"/>
</dbReference>
<name>A0A9P4M5G6_9PEZI</name>
<accession>A0A9P4M5G6</accession>
<protein>
    <submittedName>
        <fullName evidence="8">FAD dependent oxidoreductase</fullName>
    </submittedName>
</protein>
<dbReference type="InterPro" id="IPR006076">
    <property type="entry name" value="FAD-dep_OxRdtase"/>
</dbReference>
<dbReference type="SUPFAM" id="SSF51971">
    <property type="entry name" value="Nucleotide-binding domain"/>
    <property type="match status" value="1"/>
</dbReference>
<comment type="cofactor">
    <cofactor evidence="1 6">
        <name>FAD</name>
        <dbReference type="ChEBI" id="CHEBI:57692"/>
    </cofactor>
</comment>
<dbReference type="InterPro" id="IPR006181">
    <property type="entry name" value="D-amino_acid_oxidase_CS"/>
</dbReference>
<dbReference type="Gene3D" id="3.40.50.720">
    <property type="entry name" value="NAD(P)-binding Rossmann-like Domain"/>
    <property type="match status" value="1"/>
</dbReference>
<reference evidence="8" key="1">
    <citation type="journal article" date="2020" name="Stud. Mycol.">
        <title>101 Dothideomycetes genomes: a test case for predicting lifestyles and emergence of pathogens.</title>
        <authorList>
            <person name="Haridas S."/>
            <person name="Albert R."/>
            <person name="Binder M."/>
            <person name="Bloem J."/>
            <person name="Labutti K."/>
            <person name="Salamov A."/>
            <person name="Andreopoulos B."/>
            <person name="Baker S."/>
            <person name="Barry K."/>
            <person name="Bills G."/>
            <person name="Bluhm B."/>
            <person name="Cannon C."/>
            <person name="Castanera R."/>
            <person name="Culley D."/>
            <person name="Daum C."/>
            <person name="Ezra D."/>
            <person name="Gonzalez J."/>
            <person name="Henrissat B."/>
            <person name="Kuo A."/>
            <person name="Liang C."/>
            <person name="Lipzen A."/>
            <person name="Lutzoni F."/>
            <person name="Magnuson J."/>
            <person name="Mondo S."/>
            <person name="Nolan M."/>
            <person name="Ohm R."/>
            <person name="Pangilinan J."/>
            <person name="Park H.-J."/>
            <person name="Ramirez L."/>
            <person name="Alfaro M."/>
            <person name="Sun H."/>
            <person name="Tritt A."/>
            <person name="Yoshinaga Y."/>
            <person name="Zwiers L.-H."/>
            <person name="Turgeon B."/>
            <person name="Goodwin S."/>
            <person name="Spatafora J."/>
            <person name="Crous P."/>
            <person name="Grigoriev I."/>
        </authorList>
    </citation>
    <scope>NUCLEOTIDE SEQUENCE</scope>
    <source>
        <strain evidence="8">CBS 133067</strain>
    </source>
</reference>
<evidence type="ECO:0000313" key="9">
    <source>
        <dbReference type="Proteomes" id="UP000799772"/>
    </source>
</evidence>
<dbReference type="Proteomes" id="UP000799772">
    <property type="component" value="Unassembled WGS sequence"/>
</dbReference>
<keyword evidence="3" id="KW-0285">Flavoprotein</keyword>
<dbReference type="InterPro" id="IPR023209">
    <property type="entry name" value="DAO"/>
</dbReference>
<feature type="binding site" evidence="6">
    <location>
        <position position="376"/>
    </location>
    <ligand>
        <name>D-dopa</name>
        <dbReference type="ChEBI" id="CHEBI:149689"/>
    </ligand>
</feature>
<dbReference type="PROSITE" id="PS00677">
    <property type="entry name" value="DAO"/>
    <property type="match status" value="1"/>
</dbReference>
<evidence type="ECO:0000256" key="6">
    <source>
        <dbReference type="PIRSR" id="PIRSR000189-1"/>
    </source>
</evidence>
<keyword evidence="5" id="KW-0560">Oxidoreductase</keyword>
<evidence type="ECO:0000313" key="8">
    <source>
        <dbReference type="EMBL" id="KAF2097810.1"/>
    </source>
</evidence>
<proteinExistence type="inferred from homology"/>